<reference evidence="1" key="2">
    <citation type="journal article" date="2011" name="Microb. Ecol.">
        <title>Taxonomic and Functional Metagenomic Profiling of the Microbial Community in the Anoxic Sediment of a Sub-saline Shallow Lake (Laguna de Carrizo, Central Spain).</title>
        <authorList>
            <person name="Ferrer M."/>
            <person name="Guazzaroni M.E."/>
            <person name="Richter M."/>
            <person name="Garcia-Salamanca A."/>
            <person name="Yarza P."/>
            <person name="Suarez-Suarez A."/>
            <person name="Solano J."/>
            <person name="Alcaide M."/>
            <person name="van Dillewijn P."/>
            <person name="Molina-Henares M.A."/>
            <person name="Lopez-Cortes N."/>
            <person name="Al-Ramahi Y."/>
            <person name="Guerrero C."/>
            <person name="Acosta A."/>
            <person name="de Eugenio L.I."/>
            <person name="Martinez V."/>
            <person name="Marques S."/>
            <person name="Rojo F."/>
            <person name="Santero E."/>
            <person name="Genilloud O."/>
            <person name="Perez-Perez J."/>
            <person name="Rossello-Mora R."/>
            <person name="Ramos J.L."/>
        </authorList>
    </citation>
    <scope>NUCLEOTIDE SEQUENCE</scope>
</reference>
<evidence type="ECO:0000313" key="1">
    <source>
        <dbReference type="EMBL" id="EFK95364.1"/>
    </source>
</evidence>
<gene>
    <name evidence="1" type="ORF">LDC_2629</name>
</gene>
<accession>D9PM51</accession>
<protein>
    <submittedName>
        <fullName evidence="1">Uncharacterized protein</fullName>
    </submittedName>
</protein>
<proteinExistence type="predicted"/>
<name>D9PM51_9ZZZZ</name>
<sequence length="170" mass="18798">MLALLGTIVFPSVSAATIPTSLNVLLVANGYYTQETQIYNHLLGLGFTVTKLKDYKVTGTTNLTPYSLIIITEFAPNIPTMGLDNIKTSGKPVLIVEYWDFWYSYKLGLVTTENCGYVGTTSIEHTDQRGLLYEMLGGQPRMYTTSYTVYGIAADARSARKRTSARALML</sequence>
<dbReference type="AlphaFoldDB" id="D9PM51"/>
<reference evidence="1" key="1">
    <citation type="submission" date="2010-07" db="EMBL/GenBank/DDBJ databases">
        <authorList>
            <consortium name="CONSOLIDER consortium CSD2007-00005"/>
            <person name="Guazzaroni M.-E."/>
            <person name="Richter M."/>
            <person name="Garcia-Salamanca A."/>
            <person name="Yarza P."/>
            <person name="Ferrer M."/>
        </authorList>
    </citation>
    <scope>NUCLEOTIDE SEQUENCE</scope>
</reference>
<organism evidence="1">
    <name type="scientific">sediment metagenome</name>
    <dbReference type="NCBI Taxonomy" id="749907"/>
    <lineage>
        <taxon>unclassified sequences</taxon>
        <taxon>metagenomes</taxon>
        <taxon>ecological metagenomes</taxon>
    </lineage>
</organism>
<dbReference type="EMBL" id="ADZX01000796">
    <property type="protein sequence ID" value="EFK95364.1"/>
    <property type="molecule type" value="Genomic_DNA"/>
</dbReference>
<comment type="caution">
    <text evidence="1">The sequence shown here is derived from an EMBL/GenBank/DDBJ whole genome shotgun (WGS) entry which is preliminary data.</text>
</comment>